<dbReference type="RefSeq" id="WP_048642157.1">
    <property type="nucleotide sequence ID" value="NZ_CP012040.1"/>
</dbReference>
<dbReference type="EMBL" id="CP012040">
    <property type="protein sequence ID" value="AKP51855.1"/>
    <property type="molecule type" value="Genomic_DNA"/>
</dbReference>
<dbReference type="Proteomes" id="UP000036520">
    <property type="component" value="Chromosome"/>
</dbReference>
<feature type="domain" description="ThuA-like" evidence="2">
    <location>
        <begin position="49"/>
        <end position="270"/>
    </location>
</feature>
<dbReference type="InterPro" id="IPR029010">
    <property type="entry name" value="ThuA-like"/>
</dbReference>
<dbReference type="Pfam" id="PF06283">
    <property type="entry name" value="ThuA"/>
    <property type="match status" value="2"/>
</dbReference>
<dbReference type="OrthoDB" id="1117240at2"/>
<sequence>MHKLLSFQLLFFICFFSALQLVEASELAPLAKSKKIVLIAGPKSHGPKVHEYIKSVRLIKTMLDNSNVEGITTEIHFNGWPENIQSLDEADLILFVSDGRDGHLGSEVPFMTEERMKIMQKQMERGCGLSLIHFSTFASDENGKKVLEWGGGYFDWQDEQGERNWYSAIKTMESKLVFPNAKHPILSGIEPFKLKDEFYYNIRFQAHDNRLKLIAEVPELEGVEDNGNAVAWAVERQDGGRGFSTTMGHFYSNWENDNFRKMILNGTVWAAGAKIPRGGVEAKFYEDAEVTQFLYEKSRKALLLTGNHHPAHPWEKTSPLIKSAIEGNSDFYVDISTNIDDLSQYDLDDYDALILNYANWEDPRGLSEASKNSFVNYLNQGGGLMVLHFANGAFHFSLPKASESDWAEYRKIVSRVWDHNADSGHDSYGEFMVKISNSEHAITSGIDDFSTFDELYFNQKGDQTIVPLFTAKSKVTGKEEPLGWVYHYGKGRVFQTLLGHDAKSFTAPAFQQILSNAINWVGKEEK</sequence>
<dbReference type="SUPFAM" id="SSF52317">
    <property type="entry name" value="Class I glutamine amidotransferase-like"/>
    <property type="match status" value="2"/>
</dbReference>
<reference evidence="3 4" key="1">
    <citation type="submission" date="2015-07" db="EMBL/GenBank/DDBJ databases">
        <authorList>
            <person name="Kim K.M."/>
        </authorList>
    </citation>
    <scope>NUCLEOTIDE SEQUENCE [LARGE SCALE GENOMIC DNA]</scope>
    <source>
        <strain evidence="3 4">KCTC 12363</strain>
    </source>
</reference>
<dbReference type="Gene3D" id="3.40.50.880">
    <property type="match status" value="2"/>
</dbReference>
<organism evidence="3 4">
    <name type="scientific">Cyclobacterium amurskyense</name>
    <dbReference type="NCBI Taxonomy" id="320787"/>
    <lineage>
        <taxon>Bacteria</taxon>
        <taxon>Pseudomonadati</taxon>
        <taxon>Bacteroidota</taxon>
        <taxon>Cytophagia</taxon>
        <taxon>Cytophagales</taxon>
        <taxon>Cyclobacteriaceae</taxon>
        <taxon>Cyclobacterium</taxon>
    </lineage>
</organism>
<keyword evidence="4" id="KW-1185">Reference proteome</keyword>
<keyword evidence="1" id="KW-0732">Signal</keyword>
<dbReference type="AlphaFoldDB" id="A0A0H4PFK3"/>
<dbReference type="KEGG" id="camu:CA2015_2443"/>
<gene>
    <name evidence="3" type="ORF">CA2015_2443</name>
</gene>
<feature type="signal peptide" evidence="1">
    <location>
        <begin position="1"/>
        <end position="24"/>
    </location>
</feature>
<evidence type="ECO:0000256" key="1">
    <source>
        <dbReference type="SAM" id="SignalP"/>
    </source>
</evidence>
<dbReference type="PANTHER" id="PTHR40469:SF2">
    <property type="entry name" value="GALACTOSE-BINDING DOMAIN-LIKE SUPERFAMILY PROTEIN"/>
    <property type="match status" value="1"/>
</dbReference>
<evidence type="ECO:0000259" key="2">
    <source>
        <dbReference type="Pfam" id="PF06283"/>
    </source>
</evidence>
<evidence type="ECO:0000313" key="4">
    <source>
        <dbReference type="Proteomes" id="UP000036520"/>
    </source>
</evidence>
<proteinExistence type="predicted"/>
<feature type="chain" id="PRO_5005208066" description="ThuA-like domain-containing protein" evidence="1">
    <location>
        <begin position="25"/>
        <end position="526"/>
    </location>
</feature>
<dbReference type="InterPro" id="IPR029062">
    <property type="entry name" value="Class_I_gatase-like"/>
</dbReference>
<evidence type="ECO:0000313" key="3">
    <source>
        <dbReference type="EMBL" id="AKP51855.1"/>
    </source>
</evidence>
<feature type="domain" description="ThuA-like" evidence="2">
    <location>
        <begin position="300"/>
        <end position="521"/>
    </location>
</feature>
<dbReference type="STRING" id="320787.CA2015_2443"/>
<accession>A0A0H4PFK3</accession>
<protein>
    <recommendedName>
        <fullName evidence="2">ThuA-like domain-containing protein</fullName>
    </recommendedName>
</protein>
<dbReference type="PANTHER" id="PTHR40469">
    <property type="entry name" value="SECRETED GLYCOSYL HYDROLASE"/>
    <property type="match status" value="1"/>
</dbReference>
<name>A0A0H4PFK3_9BACT</name>